<organism evidence="1 2">
    <name type="scientific">Trichogramma brassicae</name>
    <dbReference type="NCBI Taxonomy" id="86971"/>
    <lineage>
        <taxon>Eukaryota</taxon>
        <taxon>Metazoa</taxon>
        <taxon>Ecdysozoa</taxon>
        <taxon>Arthropoda</taxon>
        <taxon>Hexapoda</taxon>
        <taxon>Insecta</taxon>
        <taxon>Pterygota</taxon>
        <taxon>Neoptera</taxon>
        <taxon>Endopterygota</taxon>
        <taxon>Hymenoptera</taxon>
        <taxon>Apocrita</taxon>
        <taxon>Proctotrupomorpha</taxon>
        <taxon>Chalcidoidea</taxon>
        <taxon>Trichogrammatidae</taxon>
        <taxon>Trichogramma</taxon>
    </lineage>
</organism>
<reference evidence="1 2" key="1">
    <citation type="submission" date="2020-02" db="EMBL/GenBank/DDBJ databases">
        <authorList>
            <person name="Ferguson B K."/>
        </authorList>
    </citation>
    <scope>NUCLEOTIDE SEQUENCE [LARGE SCALE GENOMIC DNA]</scope>
</reference>
<dbReference type="Proteomes" id="UP000479190">
    <property type="component" value="Unassembled WGS sequence"/>
</dbReference>
<accession>A0A6H5IHC1</accession>
<name>A0A6H5IHC1_9HYME</name>
<protein>
    <submittedName>
        <fullName evidence="1">Uncharacterized protein</fullName>
    </submittedName>
</protein>
<dbReference type="EMBL" id="CADCXV010000734">
    <property type="protein sequence ID" value="CAB0034131.1"/>
    <property type="molecule type" value="Genomic_DNA"/>
</dbReference>
<evidence type="ECO:0000313" key="1">
    <source>
        <dbReference type="EMBL" id="CAB0034131.1"/>
    </source>
</evidence>
<keyword evidence="2" id="KW-1185">Reference proteome</keyword>
<gene>
    <name evidence="1" type="ORF">TBRA_LOCUS6029</name>
</gene>
<evidence type="ECO:0000313" key="2">
    <source>
        <dbReference type="Proteomes" id="UP000479190"/>
    </source>
</evidence>
<dbReference type="AlphaFoldDB" id="A0A6H5IHC1"/>
<proteinExistence type="predicted"/>
<sequence>MRGIFAAHSSIEHLDRLQCASCITASHAKTFLVKYRFNFLLIDKAVKYLNTGSCCISNNKSLKLCKCTRRYAVINRCL</sequence>